<reference evidence="2 3" key="2">
    <citation type="journal article" date="2010" name="Nucleic Acids Res.">
        <title>BeetleBase in 2010: revisions to provide comprehensive genomic information for Tribolium castaneum.</title>
        <authorList>
            <person name="Kim H.S."/>
            <person name="Murphy T."/>
            <person name="Xia J."/>
            <person name="Caragea D."/>
            <person name="Park Y."/>
            <person name="Beeman R.W."/>
            <person name="Lorenzen M.D."/>
            <person name="Butcher S."/>
            <person name="Manak J.R."/>
            <person name="Brown S.J."/>
        </authorList>
    </citation>
    <scope>NUCLEOTIDE SEQUENCE [LARGE SCALE GENOMIC DNA]</scope>
    <source>
        <strain evidence="2 3">Georgia GA2</strain>
    </source>
</reference>
<organism evidence="2 3">
    <name type="scientific">Tribolium castaneum</name>
    <name type="common">Red flour beetle</name>
    <dbReference type="NCBI Taxonomy" id="7070"/>
    <lineage>
        <taxon>Eukaryota</taxon>
        <taxon>Metazoa</taxon>
        <taxon>Ecdysozoa</taxon>
        <taxon>Arthropoda</taxon>
        <taxon>Hexapoda</taxon>
        <taxon>Insecta</taxon>
        <taxon>Pterygota</taxon>
        <taxon>Neoptera</taxon>
        <taxon>Endopterygota</taxon>
        <taxon>Coleoptera</taxon>
        <taxon>Polyphaga</taxon>
        <taxon>Cucujiformia</taxon>
        <taxon>Tenebrionidae</taxon>
        <taxon>Tenebrionidae incertae sedis</taxon>
        <taxon>Tribolium</taxon>
    </lineage>
</organism>
<keyword evidence="3" id="KW-1185">Reference proteome</keyword>
<name>A0A139WG33_TRICA</name>
<dbReference type="AlphaFoldDB" id="A0A139WG33"/>
<keyword evidence="1" id="KW-0175">Coiled coil</keyword>
<sequence>MSDSETTPSDCNSPQIQELNNLRHLLKLQRDRYTHLQILYQAVADFISTAGALNPELATKVENILHEQSCQQVDVLDNEYTQLLGLRSSGNSELSFNEGRTLRKEIGLILEHKYKKVCDEFLKATSQNVNSVDGRDGCDFSVRPEDNTLVVLKKKLEEQQQKYLENELTKEKILEDIAKLRLEKLPKVCDEKIKECQIRAQVGELRTKLACETSRIDVFMERSNSLKAYKELLKDIKEQQLECESEIKHLQKMREKYKQVACKQFDQILKSYVEYKAALSRKVNDL</sequence>
<dbReference type="Proteomes" id="UP000007266">
    <property type="component" value="Linkage group 7"/>
</dbReference>
<reference evidence="2 3" key="1">
    <citation type="journal article" date="2008" name="Nature">
        <title>The genome of the model beetle and pest Tribolium castaneum.</title>
        <authorList>
            <consortium name="Tribolium Genome Sequencing Consortium"/>
            <person name="Richards S."/>
            <person name="Gibbs R.A."/>
            <person name="Weinstock G.M."/>
            <person name="Brown S.J."/>
            <person name="Denell R."/>
            <person name="Beeman R.W."/>
            <person name="Gibbs R."/>
            <person name="Beeman R.W."/>
            <person name="Brown S.J."/>
            <person name="Bucher G."/>
            <person name="Friedrich M."/>
            <person name="Grimmelikhuijzen C.J."/>
            <person name="Klingler M."/>
            <person name="Lorenzen M."/>
            <person name="Richards S."/>
            <person name="Roth S."/>
            <person name="Schroder R."/>
            <person name="Tautz D."/>
            <person name="Zdobnov E.M."/>
            <person name="Muzny D."/>
            <person name="Gibbs R.A."/>
            <person name="Weinstock G.M."/>
            <person name="Attaway T."/>
            <person name="Bell S."/>
            <person name="Buhay C.J."/>
            <person name="Chandrabose M.N."/>
            <person name="Chavez D."/>
            <person name="Clerk-Blankenburg K.P."/>
            <person name="Cree A."/>
            <person name="Dao M."/>
            <person name="Davis C."/>
            <person name="Chacko J."/>
            <person name="Dinh H."/>
            <person name="Dugan-Rocha S."/>
            <person name="Fowler G."/>
            <person name="Garner T.T."/>
            <person name="Garnes J."/>
            <person name="Gnirke A."/>
            <person name="Hawes A."/>
            <person name="Hernandez J."/>
            <person name="Hines S."/>
            <person name="Holder M."/>
            <person name="Hume J."/>
            <person name="Jhangiani S.N."/>
            <person name="Joshi V."/>
            <person name="Khan Z.M."/>
            <person name="Jackson L."/>
            <person name="Kovar C."/>
            <person name="Kowis A."/>
            <person name="Lee S."/>
            <person name="Lewis L.R."/>
            <person name="Margolis J."/>
            <person name="Morgan M."/>
            <person name="Nazareth L.V."/>
            <person name="Nguyen N."/>
            <person name="Okwuonu G."/>
            <person name="Parker D."/>
            <person name="Richards S."/>
            <person name="Ruiz S.J."/>
            <person name="Santibanez J."/>
            <person name="Savard J."/>
            <person name="Scherer S.E."/>
            <person name="Schneider B."/>
            <person name="Sodergren E."/>
            <person name="Tautz D."/>
            <person name="Vattahil S."/>
            <person name="Villasana D."/>
            <person name="White C.S."/>
            <person name="Wright R."/>
            <person name="Park Y."/>
            <person name="Beeman R.W."/>
            <person name="Lord J."/>
            <person name="Oppert B."/>
            <person name="Lorenzen M."/>
            <person name="Brown S."/>
            <person name="Wang L."/>
            <person name="Savard J."/>
            <person name="Tautz D."/>
            <person name="Richards S."/>
            <person name="Weinstock G."/>
            <person name="Gibbs R.A."/>
            <person name="Liu Y."/>
            <person name="Worley K."/>
            <person name="Weinstock G."/>
            <person name="Elsik C.G."/>
            <person name="Reese J.T."/>
            <person name="Elhaik E."/>
            <person name="Landan G."/>
            <person name="Graur D."/>
            <person name="Arensburger P."/>
            <person name="Atkinson P."/>
            <person name="Beeman R.W."/>
            <person name="Beidler J."/>
            <person name="Brown S.J."/>
            <person name="Demuth J.P."/>
            <person name="Drury D.W."/>
            <person name="Du Y.Z."/>
            <person name="Fujiwara H."/>
            <person name="Lorenzen M."/>
            <person name="Maselli V."/>
            <person name="Osanai M."/>
            <person name="Park Y."/>
            <person name="Robertson H.M."/>
            <person name="Tu Z."/>
            <person name="Wang J.J."/>
            <person name="Wang S."/>
            <person name="Richards S."/>
            <person name="Song H."/>
            <person name="Zhang L."/>
            <person name="Sodergren E."/>
            <person name="Werner D."/>
            <person name="Stanke M."/>
            <person name="Morgenstern B."/>
            <person name="Solovyev V."/>
            <person name="Kosarev P."/>
            <person name="Brown G."/>
            <person name="Chen H.C."/>
            <person name="Ermolaeva O."/>
            <person name="Hlavina W."/>
            <person name="Kapustin Y."/>
            <person name="Kiryutin B."/>
            <person name="Kitts P."/>
            <person name="Maglott D."/>
            <person name="Pruitt K."/>
            <person name="Sapojnikov V."/>
            <person name="Souvorov A."/>
            <person name="Mackey A.J."/>
            <person name="Waterhouse R.M."/>
            <person name="Wyder S."/>
            <person name="Zdobnov E.M."/>
            <person name="Zdobnov E.M."/>
            <person name="Wyder S."/>
            <person name="Kriventseva E.V."/>
            <person name="Kadowaki T."/>
            <person name="Bork P."/>
            <person name="Aranda M."/>
            <person name="Bao R."/>
            <person name="Beermann A."/>
            <person name="Berns N."/>
            <person name="Bolognesi R."/>
            <person name="Bonneton F."/>
            <person name="Bopp D."/>
            <person name="Brown S.J."/>
            <person name="Bucher G."/>
            <person name="Butts T."/>
            <person name="Chaumot A."/>
            <person name="Denell R.E."/>
            <person name="Ferrier D.E."/>
            <person name="Friedrich M."/>
            <person name="Gordon C.M."/>
            <person name="Jindra M."/>
            <person name="Klingler M."/>
            <person name="Lan Q."/>
            <person name="Lattorff H.M."/>
            <person name="Laudet V."/>
            <person name="von Levetsow C."/>
            <person name="Liu Z."/>
            <person name="Lutz R."/>
            <person name="Lynch J.A."/>
            <person name="da Fonseca R.N."/>
            <person name="Posnien N."/>
            <person name="Reuter R."/>
            <person name="Roth S."/>
            <person name="Savard J."/>
            <person name="Schinko J.B."/>
            <person name="Schmitt C."/>
            <person name="Schoppmeier M."/>
            <person name="Schroder R."/>
            <person name="Shippy T.D."/>
            <person name="Simonnet F."/>
            <person name="Marques-Souza H."/>
            <person name="Tautz D."/>
            <person name="Tomoyasu Y."/>
            <person name="Trauner J."/>
            <person name="Van der Zee M."/>
            <person name="Vervoort M."/>
            <person name="Wittkopp N."/>
            <person name="Wimmer E.A."/>
            <person name="Yang X."/>
            <person name="Jones A.K."/>
            <person name="Sattelle D.B."/>
            <person name="Ebert P.R."/>
            <person name="Nelson D."/>
            <person name="Scott J.G."/>
            <person name="Beeman R.W."/>
            <person name="Muthukrishnan S."/>
            <person name="Kramer K.J."/>
            <person name="Arakane Y."/>
            <person name="Beeman R.W."/>
            <person name="Zhu Q."/>
            <person name="Hogenkamp D."/>
            <person name="Dixit R."/>
            <person name="Oppert B."/>
            <person name="Jiang H."/>
            <person name="Zou Z."/>
            <person name="Marshall J."/>
            <person name="Elpidina E."/>
            <person name="Vinokurov K."/>
            <person name="Oppert C."/>
            <person name="Zou Z."/>
            <person name="Evans J."/>
            <person name="Lu Z."/>
            <person name="Zhao P."/>
            <person name="Sumathipala N."/>
            <person name="Altincicek B."/>
            <person name="Vilcinskas A."/>
            <person name="Williams M."/>
            <person name="Hultmark D."/>
            <person name="Hetru C."/>
            <person name="Jiang H."/>
            <person name="Grimmelikhuijzen C.J."/>
            <person name="Hauser F."/>
            <person name="Cazzamali G."/>
            <person name="Williamson M."/>
            <person name="Park Y."/>
            <person name="Li B."/>
            <person name="Tanaka Y."/>
            <person name="Predel R."/>
            <person name="Neupert S."/>
            <person name="Schachtner J."/>
            <person name="Verleyen P."/>
            <person name="Raible F."/>
            <person name="Bork P."/>
            <person name="Friedrich M."/>
            <person name="Walden K.K."/>
            <person name="Robertson H.M."/>
            <person name="Angeli S."/>
            <person name="Foret S."/>
            <person name="Bucher G."/>
            <person name="Schuetz S."/>
            <person name="Maleszka R."/>
            <person name="Wimmer E.A."/>
            <person name="Beeman R.W."/>
            <person name="Lorenzen M."/>
            <person name="Tomoyasu Y."/>
            <person name="Miller S.C."/>
            <person name="Grossmann D."/>
            <person name="Bucher G."/>
        </authorList>
    </citation>
    <scope>NUCLEOTIDE SEQUENCE [LARGE SCALE GENOMIC DNA]</scope>
    <source>
        <strain evidence="2 3">Georgia GA2</strain>
    </source>
</reference>
<dbReference type="InParanoid" id="A0A139WG33"/>
<protein>
    <submittedName>
        <fullName evidence="2">Uncharacterized protein</fullName>
    </submittedName>
</protein>
<evidence type="ECO:0000313" key="2">
    <source>
        <dbReference type="EMBL" id="KYB26856.1"/>
    </source>
</evidence>
<proteinExistence type="predicted"/>
<gene>
    <name evidence="2" type="primary">AUGUSTUS-3.0.2_33508</name>
    <name evidence="2" type="ORF">TcasGA2_TC033508</name>
</gene>
<evidence type="ECO:0000256" key="1">
    <source>
        <dbReference type="SAM" id="Coils"/>
    </source>
</evidence>
<accession>A0A139WG33</accession>
<feature type="coiled-coil region" evidence="1">
    <location>
        <begin position="226"/>
        <end position="256"/>
    </location>
</feature>
<evidence type="ECO:0000313" key="3">
    <source>
        <dbReference type="Proteomes" id="UP000007266"/>
    </source>
</evidence>
<dbReference type="EMBL" id="KQ971350">
    <property type="protein sequence ID" value="KYB26856.1"/>
    <property type="molecule type" value="Genomic_DNA"/>
</dbReference>